<evidence type="ECO:0000313" key="1">
    <source>
        <dbReference type="EMBL" id="OWP63502.1"/>
    </source>
</evidence>
<name>A0A246FLA4_9BACT</name>
<protein>
    <submittedName>
        <fullName evidence="1">Uncharacterized protein</fullName>
    </submittedName>
</protein>
<dbReference type="Proteomes" id="UP000197277">
    <property type="component" value="Unassembled WGS sequence"/>
</dbReference>
<gene>
    <name evidence="1" type="ORF">CDA63_08995</name>
</gene>
<sequence>MMTPYIEEFNRRVQEAAAFDKQMIDRFGTSDSLAWRDDTIEAQEPGNPALHSADPRWLSPKPYSSRYLFVFVSIVGSPALPLTALTCAMESMLTGDQIDVDYVRALLGQMEEAGLMEDDAVILMNGEGLTPERRKGATDTGKLKEEQVHHTVFEGGTHYRVRARLIEKWLERKERELIPIVVTPDLQQPKPLVPCQLVGHLIKEILLKVEGGSKSLDLLAAHMGFSSPYEDFKRNKNPSSNMLAMVFALKKKNLLTAGDMKAAFIGIACRYGYKYNRLYDPKGNPTYRRAEEKAVSLLESWRFR</sequence>
<comment type="caution">
    <text evidence="1">The sequence shown here is derived from an EMBL/GenBank/DDBJ whole genome shotgun (WGS) entry which is preliminary data.</text>
</comment>
<reference evidence="1 2" key="1">
    <citation type="submission" date="2017-06" db="EMBL/GenBank/DDBJ databases">
        <title>Hymenobacter amundsenii sp. nov. isolated from regoliths in Antarctica.</title>
        <authorList>
            <person name="Sedlacek I."/>
            <person name="Kralova S."/>
            <person name="Pantucek R."/>
            <person name="Svec P."/>
            <person name="Holochova P."/>
            <person name="Stankova E."/>
            <person name="Vrbovska V."/>
            <person name="Busse H.-J."/>
        </authorList>
    </citation>
    <scope>NUCLEOTIDE SEQUENCE [LARGE SCALE GENOMIC DNA]</scope>
    <source>
        <strain evidence="1 2">CCM 8682</strain>
    </source>
</reference>
<keyword evidence="2" id="KW-1185">Reference proteome</keyword>
<dbReference type="AlphaFoldDB" id="A0A246FLA4"/>
<accession>A0A246FLA4</accession>
<organism evidence="1 2">
    <name type="scientific">Hymenobacter amundsenii</name>
    <dbReference type="NCBI Taxonomy" id="2006685"/>
    <lineage>
        <taxon>Bacteria</taxon>
        <taxon>Pseudomonadati</taxon>
        <taxon>Bacteroidota</taxon>
        <taxon>Cytophagia</taxon>
        <taxon>Cytophagales</taxon>
        <taxon>Hymenobacteraceae</taxon>
        <taxon>Hymenobacter</taxon>
    </lineage>
</organism>
<dbReference type="EMBL" id="NIRR01000011">
    <property type="protein sequence ID" value="OWP63502.1"/>
    <property type="molecule type" value="Genomic_DNA"/>
</dbReference>
<proteinExistence type="predicted"/>
<dbReference type="RefSeq" id="WP_088464116.1">
    <property type="nucleotide sequence ID" value="NZ_NIRR01000011.1"/>
</dbReference>
<evidence type="ECO:0000313" key="2">
    <source>
        <dbReference type="Proteomes" id="UP000197277"/>
    </source>
</evidence>